<dbReference type="InterPro" id="IPR006139">
    <property type="entry name" value="D-isomer_2_OHA_DH_cat_dom"/>
</dbReference>
<accession>X1FB62</accession>
<evidence type="ECO:0000256" key="2">
    <source>
        <dbReference type="ARBA" id="ARBA00023002"/>
    </source>
</evidence>
<dbReference type="GO" id="GO:0051287">
    <property type="term" value="F:NAD binding"/>
    <property type="evidence" value="ECO:0007669"/>
    <property type="project" value="InterPro"/>
</dbReference>
<evidence type="ECO:0000313" key="5">
    <source>
        <dbReference type="EMBL" id="GAH17963.1"/>
    </source>
</evidence>
<evidence type="ECO:0000259" key="4">
    <source>
        <dbReference type="Pfam" id="PF00389"/>
    </source>
</evidence>
<reference evidence="5" key="1">
    <citation type="journal article" date="2014" name="Front. Microbiol.">
        <title>High frequency of phylogenetically diverse reductive dehalogenase-homologous genes in deep subseafloor sedimentary metagenomes.</title>
        <authorList>
            <person name="Kawai M."/>
            <person name="Futagami T."/>
            <person name="Toyoda A."/>
            <person name="Takaki Y."/>
            <person name="Nishi S."/>
            <person name="Hori S."/>
            <person name="Arai W."/>
            <person name="Tsubouchi T."/>
            <person name="Morono Y."/>
            <person name="Uchiyama I."/>
            <person name="Ito T."/>
            <person name="Fujiyama A."/>
            <person name="Inagaki F."/>
            <person name="Takami H."/>
        </authorList>
    </citation>
    <scope>NUCLEOTIDE SEQUENCE</scope>
    <source>
        <strain evidence="5">Expedition CK06-06</strain>
    </source>
</reference>
<name>X1FB62_9ZZZZ</name>
<dbReference type="SUPFAM" id="SSF52283">
    <property type="entry name" value="Formate/glycerate dehydrogenase catalytic domain-like"/>
    <property type="match status" value="1"/>
</dbReference>
<dbReference type="GO" id="GO:0016616">
    <property type="term" value="F:oxidoreductase activity, acting on the CH-OH group of donors, NAD or NADP as acceptor"/>
    <property type="evidence" value="ECO:0007669"/>
    <property type="project" value="InterPro"/>
</dbReference>
<dbReference type="InterPro" id="IPR050857">
    <property type="entry name" value="D-2-hydroxyacid_DH"/>
</dbReference>
<evidence type="ECO:0000256" key="1">
    <source>
        <dbReference type="ARBA" id="ARBA00005854"/>
    </source>
</evidence>
<keyword evidence="3" id="KW-0520">NAD</keyword>
<sequence>MHKVFITRKIPDIAIKMLKSKYSVRINKEDRQLTKKQIIKRVKNIDAILSLLSDRIDKEVMAAAKGLKVIANYAVGYDNIDINEAKKRGIIVTNTPGVLTETTAD</sequence>
<dbReference type="Pfam" id="PF00389">
    <property type="entry name" value="2-Hacid_dh"/>
    <property type="match status" value="1"/>
</dbReference>
<organism evidence="5">
    <name type="scientific">marine sediment metagenome</name>
    <dbReference type="NCBI Taxonomy" id="412755"/>
    <lineage>
        <taxon>unclassified sequences</taxon>
        <taxon>metagenomes</taxon>
        <taxon>ecological metagenomes</taxon>
    </lineage>
</organism>
<dbReference type="AlphaFoldDB" id="X1FB62"/>
<gene>
    <name evidence="5" type="ORF">S01H4_55301</name>
</gene>
<feature type="non-terminal residue" evidence="5">
    <location>
        <position position="105"/>
    </location>
</feature>
<keyword evidence="2" id="KW-0560">Oxidoreductase</keyword>
<proteinExistence type="inferred from homology"/>
<dbReference type="PANTHER" id="PTHR42789">
    <property type="entry name" value="D-ISOMER SPECIFIC 2-HYDROXYACID DEHYDROGENASE FAMILY PROTEIN (AFU_ORTHOLOGUE AFUA_6G10090)"/>
    <property type="match status" value="1"/>
</dbReference>
<feature type="domain" description="D-isomer specific 2-hydroxyacid dehydrogenase catalytic" evidence="4">
    <location>
        <begin position="4"/>
        <end position="105"/>
    </location>
</feature>
<dbReference type="Gene3D" id="3.40.50.720">
    <property type="entry name" value="NAD(P)-binding Rossmann-like Domain"/>
    <property type="match status" value="1"/>
</dbReference>
<protein>
    <recommendedName>
        <fullName evidence="4">D-isomer specific 2-hydroxyacid dehydrogenase catalytic domain-containing protein</fullName>
    </recommendedName>
</protein>
<comment type="caution">
    <text evidence="5">The sequence shown here is derived from an EMBL/GenBank/DDBJ whole genome shotgun (WGS) entry which is preliminary data.</text>
</comment>
<dbReference type="PANTHER" id="PTHR42789:SF1">
    <property type="entry name" value="D-ISOMER SPECIFIC 2-HYDROXYACID DEHYDROGENASE FAMILY PROTEIN (AFU_ORTHOLOGUE AFUA_6G10090)"/>
    <property type="match status" value="1"/>
</dbReference>
<evidence type="ECO:0000256" key="3">
    <source>
        <dbReference type="ARBA" id="ARBA00023027"/>
    </source>
</evidence>
<comment type="similarity">
    <text evidence="1">Belongs to the D-isomer specific 2-hydroxyacid dehydrogenase family.</text>
</comment>
<dbReference type="EMBL" id="BART01031900">
    <property type="protein sequence ID" value="GAH17963.1"/>
    <property type="molecule type" value="Genomic_DNA"/>
</dbReference>